<name>A0A8H6EGQ2_9HELO</name>
<organism evidence="7 8">
    <name type="scientific">Botrytis fragariae</name>
    <dbReference type="NCBI Taxonomy" id="1964551"/>
    <lineage>
        <taxon>Eukaryota</taxon>
        <taxon>Fungi</taxon>
        <taxon>Dikarya</taxon>
        <taxon>Ascomycota</taxon>
        <taxon>Pezizomycotina</taxon>
        <taxon>Leotiomycetes</taxon>
        <taxon>Helotiales</taxon>
        <taxon>Sclerotiniaceae</taxon>
        <taxon>Botrytis</taxon>
    </lineage>
</organism>
<comment type="caution">
    <text evidence="7">The sequence shown here is derived from an EMBL/GenBank/DDBJ whole genome shotgun (WGS) entry which is preliminary data.</text>
</comment>
<dbReference type="Pfam" id="PF06179">
    <property type="entry name" value="Med22"/>
    <property type="match status" value="1"/>
</dbReference>
<dbReference type="InterPro" id="IPR009332">
    <property type="entry name" value="Med22"/>
</dbReference>
<proteinExistence type="inferred from homology"/>
<keyword evidence="8" id="KW-1185">Reference proteome</keyword>
<evidence type="ECO:0000256" key="5">
    <source>
        <dbReference type="ARBA" id="ARBA00023242"/>
    </source>
</evidence>
<protein>
    <submittedName>
        <fullName evidence="7">Putative mediator of rna polymerase ii transcription subunit 22 protein</fullName>
    </submittedName>
</protein>
<evidence type="ECO:0000256" key="4">
    <source>
        <dbReference type="ARBA" id="ARBA00023163"/>
    </source>
</evidence>
<evidence type="ECO:0000313" key="7">
    <source>
        <dbReference type="EMBL" id="KAF5871260.1"/>
    </source>
</evidence>
<reference evidence="7 8" key="1">
    <citation type="journal article" date="2020" name="Phytopathology">
        <title>A high-quality genome resource of Botrytis fragariae, a new and rapidly spreading fungal pathogen causing strawberry gray mold in the U.S.A.</title>
        <authorList>
            <person name="Wu Y."/>
            <person name="Saski C.A."/>
            <person name="Schnabel G."/>
            <person name="Xiao S."/>
            <person name="Hu M."/>
        </authorList>
    </citation>
    <scope>NUCLEOTIDE SEQUENCE [LARGE SCALE GENOMIC DNA]</scope>
    <source>
        <strain evidence="7 8">BVB16</strain>
    </source>
</reference>
<evidence type="ECO:0000256" key="6">
    <source>
        <dbReference type="SAM" id="MobiDB-lite"/>
    </source>
</evidence>
<dbReference type="GO" id="GO:0003712">
    <property type="term" value="F:transcription coregulator activity"/>
    <property type="evidence" value="ECO:0007669"/>
    <property type="project" value="InterPro"/>
</dbReference>
<dbReference type="PANTHER" id="PTHR12434">
    <property type="entry name" value="MEDIATOR OF RNA POLYMERASE II TRANSCRIPTION SUBUNIT 22"/>
    <property type="match status" value="1"/>
</dbReference>
<dbReference type="GO" id="GO:0016592">
    <property type="term" value="C:mediator complex"/>
    <property type="evidence" value="ECO:0007669"/>
    <property type="project" value="InterPro"/>
</dbReference>
<dbReference type="GeneID" id="59261836"/>
<evidence type="ECO:0000256" key="1">
    <source>
        <dbReference type="ARBA" id="ARBA00004123"/>
    </source>
</evidence>
<dbReference type="EMBL" id="JABFCT010000012">
    <property type="protein sequence ID" value="KAF5871260.1"/>
    <property type="molecule type" value="Genomic_DNA"/>
</dbReference>
<evidence type="ECO:0000313" key="8">
    <source>
        <dbReference type="Proteomes" id="UP000531561"/>
    </source>
</evidence>
<comment type="similarity">
    <text evidence="2">Belongs to the Mediator complex subunit 22 family.</text>
</comment>
<keyword evidence="5" id="KW-0539">Nucleus</keyword>
<dbReference type="OrthoDB" id="203279at2759"/>
<comment type="subcellular location">
    <subcellularLocation>
        <location evidence="1">Nucleus</location>
    </subcellularLocation>
</comment>
<dbReference type="GO" id="GO:0006357">
    <property type="term" value="P:regulation of transcription by RNA polymerase II"/>
    <property type="evidence" value="ECO:0007669"/>
    <property type="project" value="InterPro"/>
</dbReference>
<feature type="region of interest" description="Disordered" evidence="6">
    <location>
        <begin position="471"/>
        <end position="509"/>
    </location>
</feature>
<gene>
    <name evidence="7" type="ORF">Bfra_007775</name>
</gene>
<keyword evidence="4" id="KW-0804">Transcription</keyword>
<dbReference type="RefSeq" id="XP_037190207.1">
    <property type="nucleotide sequence ID" value="XM_037338144.1"/>
</dbReference>
<evidence type="ECO:0000256" key="2">
    <source>
        <dbReference type="ARBA" id="ARBA00005942"/>
    </source>
</evidence>
<keyword evidence="3" id="KW-0805">Transcription regulation</keyword>
<accession>A0A8H6EGQ2</accession>
<dbReference type="Proteomes" id="UP000531561">
    <property type="component" value="Unassembled WGS sequence"/>
</dbReference>
<evidence type="ECO:0000256" key="3">
    <source>
        <dbReference type="ARBA" id="ARBA00023015"/>
    </source>
</evidence>
<dbReference type="AlphaFoldDB" id="A0A8H6EGQ2"/>
<sequence>MSGDRDFWNSSRDEIIGTVSGNSFATSDSTIVNEDNVIDSSAPSRPGFMSGTISSDYNMANDSIRINEANAANFLVPPGSEHMSGAPASHPTNYLTGINEPSVTDTSNFAGPGPNSRIPSSDSVMTNWPMVSDSSMIQSIDAVATEPMSWMPGPESAMPYTSGYQFGILPSQPIGALTYGLNMPLQPVGSTDENTSSTRLPYYGVGMHPLLVDSTSGNASSALPYNGVSMHLQSPIEFAGENITNPSLLNEDAANEVVGFAEPAFNNHTPHQGAASLGLPGEVTAANELVFDNGTMRQEGSSAQMTQNNRHMEVYLDVENISIPDLPNEVTATAESVPNSETLRQNDPYAQVAQNDVSMQNLVDNGNESRFSLLNADEFQEFPELPELPELVFDNSMLHQDDPIPNLPDEVTASEFAGLPELVFDNGMLHQDDPRPNLPNEVKAITEPAANKEAASTTGIIANNEVTAASEPVAKNERPSQNDTVQKYEPIHNDGSADNQAELRRSKADELTDRQERAIAALLIRFQNLVKLAALPNEDAFTKETAAAEGLRMEVESNALTSAAEDLLKLTRELKEFWIFGSLRGIGEGEGDGEMEIDSKKVAELIEKQLEKKHEQEKSKA</sequence>
<dbReference type="PANTHER" id="PTHR12434:SF6">
    <property type="entry name" value="MEDIATOR OF RNA POLYMERASE II TRANSCRIPTION SUBUNIT 22"/>
    <property type="match status" value="1"/>
</dbReference>